<evidence type="ECO:0000313" key="2">
    <source>
        <dbReference type="Proteomes" id="UP001162992"/>
    </source>
</evidence>
<sequence length="115" mass="12849">MLILVIAIVEDFGLAKNLMEDDLASSIASLSISHQMCCHPLMLPLLMAVTCAISRYHASAHRLLSERSSAVAQHLDTRSTDIKLQLAISHVEAPEWLTRPDFLRIITCLMEFYLA</sequence>
<dbReference type="EMBL" id="CM055104">
    <property type="protein sequence ID" value="KAJ7532452.1"/>
    <property type="molecule type" value="Genomic_DNA"/>
</dbReference>
<evidence type="ECO:0000313" key="1">
    <source>
        <dbReference type="EMBL" id="KAJ7532452.1"/>
    </source>
</evidence>
<protein>
    <submittedName>
        <fullName evidence="1">Uncharacterized protein</fullName>
    </submittedName>
</protein>
<proteinExistence type="predicted"/>
<keyword evidence="2" id="KW-1185">Reference proteome</keyword>
<name>A0ACC2BRN2_DIPCM</name>
<organism evidence="1 2">
    <name type="scientific">Diphasiastrum complanatum</name>
    <name type="common">Issler's clubmoss</name>
    <name type="synonym">Lycopodium complanatum</name>
    <dbReference type="NCBI Taxonomy" id="34168"/>
    <lineage>
        <taxon>Eukaryota</taxon>
        <taxon>Viridiplantae</taxon>
        <taxon>Streptophyta</taxon>
        <taxon>Embryophyta</taxon>
        <taxon>Tracheophyta</taxon>
        <taxon>Lycopodiopsida</taxon>
        <taxon>Lycopodiales</taxon>
        <taxon>Lycopodiaceae</taxon>
        <taxon>Lycopodioideae</taxon>
        <taxon>Diphasiastrum</taxon>
    </lineage>
</organism>
<dbReference type="Proteomes" id="UP001162992">
    <property type="component" value="Chromosome 13"/>
</dbReference>
<reference evidence="2" key="1">
    <citation type="journal article" date="2024" name="Proc. Natl. Acad. Sci. U.S.A.">
        <title>Extraordinary preservation of gene collinearity over three hundred million years revealed in homosporous lycophytes.</title>
        <authorList>
            <person name="Li C."/>
            <person name="Wickell D."/>
            <person name="Kuo L.Y."/>
            <person name="Chen X."/>
            <person name="Nie B."/>
            <person name="Liao X."/>
            <person name="Peng D."/>
            <person name="Ji J."/>
            <person name="Jenkins J."/>
            <person name="Williams M."/>
            <person name="Shu S."/>
            <person name="Plott C."/>
            <person name="Barry K."/>
            <person name="Rajasekar S."/>
            <person name="Grimwood J."/>
            <person name="Han X."/>
            <person name="Sun S."/>
            <person name="Hou Z."/>
            <person name="He W."/>
            <person name="Dai G."/>
            <person name="Sun C."/>
            <person name="Schmutz J."/>
            <person name="Leebens-Mack J.H."/>
            <person name="Li F.W."/>
            <person name="Wang L."/>
        </authorList>
    </citation>
    <scope>NUCLEOTIDE SEQUENCE [LARGE SCALE GENOMIC DNA]</scope>
    <source>
        <strain evidence="2">cv. PW_Plant_1</strain>
    </source>
</reference>
<comment type="caution">
    <text evidence="1">The sequence shown here is derived from an EMBL/GenBank/DDBJ whole genome shotgun (WGS) entry which is preliminary data.</text>
</comment>
<gene>
    <name evidence="1" type="ORF">O6H91_13G004000</name>
</gene>
<accession>A0ACC2BRN2</accession>